<dbReference type="AlphaFoldDB" id="A0A085YYV4"/>
<evidence type="ECO:0000259" key="1">
    <source>
        <dbReference type="Pfam" id="PF20448"/>
    </source>
</evidence>
<proteinExistence type="predicted"/>
<evidence type="ECO:0000313" key="2">
    <source>
        <dbReference type="EMBL" id="KFE97367.1"/>
    </source>
</evidence>
<dbReference type="InterPro" id="IPR046551">
    <property type="entry name" value="DUF6705"/>
</dbReference>
<dbReference type="Proteomes" id="UP000028703">
    <property type="component" value="Unassembled WGS sequence"/>
</dbReference>
<gene>
    <name evidence="2" type="ORF">IX38_20490</name>
</gene>
<dbReference type="eggNOG" id="ENOG502ZWHY">
    <property type="taxonomic scope" value="Bacteria"/>
</dbReference>
<keyword evidence="3" id="KW-1185">Reference proteome</keyword>
<dbReference type="EMBL" id="JPRO01000025">
    <property type="protein sequence ID" value="KFE97367.1"/>
    <property type="molecule type" value="Genomic_DNA"/>
</dbReference>
<name>A0A085YYV4_9FLAO</name>
<accession>A0A085YYV4</accession>
<dbReference type="STRING" id="421531.IX38_20490"/>
<comment type="caution">
    <text evidence="2">The sequence shown here is derived from an EMBL/GenBank/DDBJ whole genome shotgun (WGS) entry which is preliminary data.</text>
</comment>
<evidence type="ECO:0000313" key="3">
    <source>
        <dbReference type="Proteomes" id="UP000028703"/>
    </source>
</evidence>
<feature type="domain" description="DUF6705" evidence="1">
    <location>
        <begin position="9"/>
        <end position="125"/>
    </location>
</feature>
<dbReference type="Pfam" id="PF20448">
    <property type="entry name" value="DUF6705"/>
    <property type="match status" value="1"/>
</dbReference>
<protein>
    <recommendedName>
        <fullName evidence="1">DUF6705 domain-containing protein</fullName>
    </recommendedName>
</protein>
<reference evidence="2 3" key="1">
    <citation type="submission" date="2014-07" db="EMBL/GenBank/DDBJ databases">
        <title>Genome of Chryseobacterium luteum DSM 18605.</title>
        <authorList>
            <person name="Stropko S.J."/>
            <person name="Pipes S.E."/>
            <person name="Newman J.D."/>
        </authorList>
    </citation>
    <scope>NUCLEOTIDE SEQUENCE [LARGE SCALE GENOMIC DNA]</scope>
    <source>
        <strain evidence="2 3">DSM 18605</strain>
    </source>
</reference>
<sequence>MILKKEINTQPFKNDTHTLLDSLIGFHKIYKNGQIMEDSTPFNNTGFIDEKQSSVGNTDNDDTNLLVLFMSHKNKGIRMKITYVDATHIKITEVKNQEGARFIFPGQEPTDWSIDIPQDIILTKQ</sequence>
<organism evidence="2 3">
    <name type="scientific">Chryseobacterium luteum</name>
    <dbReference type="NCBI Taxonomy" id="421531"/>
    <lineage>
        <taxon>Bacteria</taxon>
        <taxon>Pseudomonadati</taxon>
        <taxon>Bacteroidota</taxon>
        <taxon>Flavobacteriia</taxon>
        <taxon>Flavobacteriales</taxon>
        <taxon>Weeksellaceae</taxon>
        <taxon>Chryseobacterium group</taxon>
        <taxon>Chryseobacterium</taxon>
    </lineage>
</organism>